<gene>
    <name evidence="2" type="ORF">NBC122_01623</name>
</gene>
<evidence type="ECO:0000313" key="2">
    <source>
        <dbReference type="EMBL" id="QBO58438.1"/>
    </source>
</evidence>
<dbReference type="EMBL" id="CP037954">
    <property type="protein sequence ID" value="QBO58438.1"/>
    <property type="molecule type" value="Genomic_DNA"/>
</dbReference>
<dbReference type="Proteomes" id="UP000294419">
    <property type="component" value="Chromosome"/>
</dbReference>
<keyword evidence="1" id="KW-1133">Transmembrane helix</keyword>
<dbReference type="KEGG" id="csal:NBC122_01623"/>
<name>A0A4P6ZFU6_9FLAO</name>
<evidence type="ECO:0008006" key="4">
    <source>
        <dbReference type="Google" id="ProtNLM"/>
    </source>
</evidence>
<organism evidence="2 3">
    <name type="scientific">Chryseobacterium salivictor</name>
    <dbReference type="NCBI Taxonomy" id="2547600"/>
    <lineage>
        <taxon>Bacteria</taxon>
        <taxon>Pseudomonadati</taxon>
        <taxon>Bacteroidota</taxon>
        <taxon>Flavobacteriia</taxon>
        <taxon>Flavobacteriales</taxon>
        <taxon>Weeksellaceae</taxon>
        <taxon>Chryseobacterium group</taxon>
        <taxon>Chryseobacterium</taxon>
    </lineage>
</organism>
<keyword evidence="3" id="KW-1185">Reference proteome</keyword>
<evidence type="ECO:0000313" key="3">
    <source>
        <dbReference type="Proteomes" id="UP000294419"/>
    </source>
</evidence>
<proteinExistence type="predicted"/>
<keyword evidence="1" id="KW-0472">Membrane</keyword>
<reference evidence="2 3" key="1">
    <citation type="submission" date="2019-03" db="EMBL/GenBank/DDBJ databases">
        <authorList>
            <person name="Kim H."/>
            <person name="Yu S.-M."/>
        </authorList>
    </citation>
    <scope>NUCLEOTIDE SEQUENCE [LARGE SCALE GENOMIC DNA]</scope>
    <source>
        <strain evidence="2 3">NBC122</strain>
    </source>
</reference>
<accession>A0A4P6ZFU6</accession>
<feature type="transmembrane region" description="Helical" evidence="1">
    <location>
        <begin position="9"/>
        <end position="28"/>
    </location>
</feature>
<protein>
    <recommendedName>
        <fullName evidence="4">Gliding motility protein GldL</fullName>
    </recommendedName>
</protein>
<dbReference type="RefSeq" id="WP_133439868.1">
    <property type="nucleotide sequence ID" value="NZ_CP037954.1"/>
</dbReference>
<dbReference type="AlphaFoldDB" id="A0A4P6ZFU6"/>
<sequence>MKNKKTKHALIIFLIGFLINMIGAFFKITHWSFGSLSGNVILAIGSIFQTIGILLLLYKLFTSPKFKEFLKW</sequence>
<keyword evidence="1" id="KW-0812">Transmembrane</keyword>
<dbReference type="OrthoDB" id="1272131at2"/>
<evidence type="ECO:0000256" key="1">
    <source>
        <dbReference type="SAM" id="Phobius"/>
    </source>
</evidence>
<feature type="transmembrane region" description="Helical" evidence="1">
    <location>
        <begin position="40"/>
        <end position="61"/>
    </location>
</feature>